<feature type="transmembrane region" description="Helical" evidence="7">
    <location>
        <begin position="27"/>
        <end position="49"/>
    </location>
</feature>
<dbReference type="Proteomes" id="UP000622405">
    <property type="component" value="Unassembled WGS sequence"/>
</dbReference>
<dbReference type="InterPro" id="IPR050445">
    <property type="entry name" value="Bact_polysacc_biosynth/exp"/>
</dbReference>
<dbReference type="PANTHER" id="PTHR32309:SF31">
    <property type="entry name" value="CAPSULAR EXOPOLYSACCHARIDE FAMILY"/>
    <property type="match status" value="1"/>
</dbReference>
<evidence type="ECO:0000313" key="10">
    <source>
        <dbReference type="Proteomes" id="UP000622405"/>
    </source>
</evidence>
<evidence type="ECO:0000313" key="9">
    <source>
        <dbReference type="EMBL" id="MBC3898683.1"/>
    </source>
</evidence>
<evidence type="ECO:0000256" key="4">
    <source>
        <dbReference type="ARBA" id="ARBA00022692"/>
    </source>
</evidence>
<evidence type="ECO:0000256" key="2">
    <source>
        <dbReference type="ARBA" id="ARBA00006683"/>
    </source>
</evidence>
<evidence type="ECO:0000256" key="6">
    <source>
        <dbReference type="ARBA" id="ARBA00023136"/>
    </source>
</evidence>
<comment type="similarity">
    <text evidence="2">Belongs to the CpsC/CapA family.</text>
</comment>
<keyword evidence="4 7" id="KW-0812">Transmembrane</keyword>
<keyword evidence="6 7" id="KW-0472">Membrane</keyword>
<keyword evidence="10" id="KW-1185">Reference proteome</keyword>
<evidence type="ECO:0000256" key="5">
    <source>
        <dbReference type="ARBA" id="ARBA00022989"/>
    </source>
</evidence>
<feature type="domain" description="Polysaccharide chain length determinant N-terminal" evidence="8">
    <location>
        <begin position="13"/>
        <end position="106"/>
    </location>
</feature>
<evidence type="ECO:0000256" key="3">
    <source>
        <dbReference type="ARBA" id="ARBA00022475"/>
    </source>
</evidence>
<comment type="caution">
    <text evidence="9">The sequence shown here is derived from an EMBL/GenBank/DDBJ whole genome shotgun (WGS) entry which is preliminary data.</text>
</comment>
<name>A0ABR6YU17_9FIRM</name>
<protein>
    <recommendedName>
        <fullName evidence="8">Polysaccharide chain length determinant N-terminal domain-containing protein</fullName>
    </recommendedName>
</protein>
<dbReference type="RefSeq" id="WP_186893301.1">
    <property type="nucleotide sequence ID" value="NZ_WJBE01000002.1"/>
</dbReference>
<comment type="subcellular location">
    <subcellularLocation>
        <location evidence="1">Cell membrane</location>
        <topology evidence="1">Multi-pass membrane protein</topology>
    </subcellularLocation>
</comment>
<keyword evidence="5 7" id="KW-1133">Transmembrane helix</keyword>
<gene>
    <name evidence="9" type="ORF">GH811_03530</name>
</gene>
<accession>A0ABR6YU17</accession>
<dbReference type="EMBL" id="WJBE01000002">
    <property type="protein sequence ID" value="MBC3898683.1"/>
    <property type="molecule type" value="Genomic_DNA"/>
</dbReference>
<reference evidence="9 10" key="1">
    <citation type="journal article" date="2020" name="mSystems">
        <title>Defining Genomic and Predicted Metabolic Features of the Acetobacterium Genus.</title>
        <authorList>
            <person name="Ross D.E."/>
            <person name="Marshall C.W."/>
            <person name="Gulliver D."/>
            <person name="May H.D."/>
            <person name="Norman R.S."/>
        </authorList>
    </citation>
    <scope>NUCLEOTIDE SEQUENCE [LARGE SCALE GENOMIC DNA]</scope>
    <source>
        <strain evidence="9 10">DSM 4132</strain>
    </source>
</reference>
<sequence>MANTTHQLEEDLEIDLLKLFKALWRKAWLIILSAILCGSLVLAFTYFYVDPLYESKAQMYVNNSSLSFDSAALSLTSGDISAAKSLVATYIVILNSRQVLTEIISKAQLDLTYEELSEMITAESVSSTEVFQVVVTDTDPHRAEKIANTIAGILPEKISSIVEGSSVRIVDYAVIPAEKSSPSLIKNSLVGALIGFLICAGMIIVMELSDTTIRDDNYLITNYEDIPLLAIIPDMDSKANNNNNYYSQYK</sequence>
<dbReference type="Pfam" id="PF02706">
    <property type="entry name" value="Wzz"/>
    <property type="match status" value="1"/>
</dbReference>
<evidence type="ECO:0000259" key="8">
    <source>
        <dbReference type="Pfam" id="PF02706"/>
    </source>
</evidence>
<proteinExistence type="inferred from homology"/>
<keyword evidence="3" id="KW-1003">Cell membrane</keyword>
<evidence type="ECO:0000256" key="1">
    <source>
        <dbReference type="ARBA" id="ARBA00004651"/>
    </source>
</evidence>
<organism evidence="9 10">
    <name type="scientific">Acetobacterium malicum</name>
    <dbReference type="NCBI Taxonomy" id="52692"/>
    <lineage>
        <taxon>Bacteria</taxon>
        <taxon>Bacillati</taxon>
        <taxon>Bacillota</taxon>
        <taxon>Clostridia</taxon>
        <taxon>Eubacteriales</taxon>
        <taxon>Eubacteriaceae</taxon>
        <taxon>Acetobacterium</taxon>
    </lineage>
</organism>
<feature type="transmembrane region" description="Helical" evidence="7">
    <location>
        <begin position="189"/>
        <end position="209"/>
    </location>
</feature>
<dbReference type="PANTHER" id="PTHR32309">
    <property type="entry name" value="TYROSINE-PROTEIN KINASE"/>
    <property type="match status" value="1"/>
</dbReference>
<evidence type="ECO:0000256" key="7">
    <source>
        <dbReference type="SAM" id="Phobius"/>
    </source>
</evidence>
<dbReference type="InterPro" id="IPR003856">
    <property type="entry name" value="LPS_length_determ_N"/>
</dbReference>